<proteinExistence type="predicted"/>
<dbReference type="InterPro" id="IPR001810">
    <property type="entry name" value="F-box_dom"/>
</dbReference>
<keyword evidence="4" id="KW-1185">Reference proteome</keyword>
<comment type="caution">
    <text evidence="3">The sequence shown here is derived from an EMBL/GenBank/DDBJ whole genome shotgun (WGS) entry which is preliminary data.</text>
</comment>
<evidence type="ECO:0000256" key="1">
    <source>
        <dbReference type="SAM" id="Phobius"/>
    </source>
</evidence>
<reference evidence="3" key="2">
    <citation type="submission" date="2023-02" db="EMBL/GenBank/DDBJ databases">
        <authorList>
            <consortium name="DOE Joint Genome Institute"/>
            <person name="Mondo S.J."/>
            <person name="Chang Y."/>
            <person name="Wang Y."/>
            <person name="Ahrendt S."/>
            <person name="Andreopoulos W."/>
            <person name="Barry K."/>
            <person name="Beard J."/>
            <person name="Benny G.L."/>
            <person name="Blankenship S."/>
            <person name="Bonito G."/>
            <person name="Cuomo C."/>
            <person name="Desiro A."/>
            <person name="Gervers K.A."/>
            <person name="Hundley H."/>
            <person name="Kuo A."/>
            <person name="LaButti K."/>
            <person name="Lang B.F."/>
            <person name="Lipzen A."/>
            <person name="O'Donnell K."/>
            <person name="Pangilinan J."/>
            <person name="Reynolds N."/>
            <person name="Sandor L."/>
            <person name="Smith M.W."/>
            <person name="Tsang A."/>
            <person name="Grigoriev I.V."/>
            <person name="Stajich J.E."/>
            <person name="Spatafora J.W."/>
        </authorList>
    </citation>
    <scope>NUCLEOTIDE SEQUENCE</scope>
    <source>
        <strain evidence="3">RSA 2281</strain>
    </source>
</reference>
<feature type="domain" description="F-box" evidence="2">
    <location>
        <begin position="10"/>
        <end position="57"/>
    </location>
</feature>
<dbReference type="EMBL" id="JAIXMP010000048">
    <property type="protein sequence ID" value="KAI9246076.1"/>
    <property type="molecule type" value="Genomic_DNA"/>
</dbReference>
<gene>
    <name evidence="3" type="ORF">BDA99DRAFT_527399</name>
</gene>
<feature type="transmembrane region" description="Helical" evidence="1">
    <location>
        <begin position="118"/>
        <end position="146"/>
    </location>
</feature>
<dbReference type="SUPFAM" id="SSF52047">
    <property type="entry name" value="RNI-like"/>
    <property type="match status" value="1"/>
</dbReference>
<sequence length="606" mass="70100">MMEINRVSNISQIPSLPLEIQHKLLSLLTTRECWKMSSVCMSWRSMVLNWQPHWKKLPLNEYNLIDPEIIRRYQNYIQSHAVKYLCIKSSNQDKNYLSNLLDFIAEQKYTGISESKVLYIYIFNCSNLLITYYFPIFILYFFLVYLDIKRLLTTDFMKLASCCGNTLTELCVQSYGTDPAKAPADLILRHCPNLEKFAFVGTVHDISTWNPDLTTDFQHTNLSELSIQHVNGTSYYAGFISNFLTPFLRIVPKLKRLHLNMDNLSNSMDDDPSVWLEQLQQTCPELTTLALVAYNPYYSDIFNKISTTMMTTTTPSSSPTEVTTGENQGLKHVLLQGSAAYQPLSKRLLIAIAEKFNQTLELLDLMGTELLDEEGSMSHLSSMVFPLLIRLRIMLRMNESKLQNMKSLETFFERSVPNLKSLSSIDVPFSENTLLSIHSGTKPHLRELEFQTINGITEDQLVAYLDIAGPQLEKLILRLEIMGPRTYDRIFSKCHHLKELTIQTCIQRVLIYLGEVLEGYITKKEQEVGNILQKMDITFRGRPSQYPKKSIINTLLAGINIKATHWRFLSSCPPIQRMPYAKYNATARIQEFTHREYRNYMRQQQK</sequence>
<evidence type="ECO:0000313" key="4">
    <source>
        <dbReference type="Proteomes" id="UP001209540"/>
    </source>
</evidence>
<dbReference type="AlphaFoldDB" id="A0AAD5JMF8"/>
<organism evidence="3 4">
    <name type="scientific">Phascolomyces articulosus</name>
    <dbReference type="NCBI Taxonomy" id="60185"/>
    <lineage>
        <taxon>Eukaryota</taxon>
        <taxon>Fungi</taxon>
        <taxon>Fungi incertae sedis</taxon>
        <taxon>Mucoromycota</taxon>
        <taxon>Mucoromycotina</taxon>
        <taxon>Mucoromycetes</taxon>
        <taxon>Mucorales</taxon>
        <taxon>Lichtheimiaceae</taxon>
        <taxon>Phascolomyces</taxon>
    </lineage>
</organism>
<evidence type="ECO:0000313" key="3">
    <source>
        <dbReference type="EMBL" id="KAI9246076.1"/>
    </source>
</evidence>
<dbReference type="SUPFAM" id="SSF81383">
    <property type="entry name" value="F-box domain"/>
    <property type="match status" value="1"/>
</dbReference>
<dbReference type="InterPro" id="IPR032675">
    <property type="entry name" value="LRR_dom_sf"/>
</dbReference>
<keyword evidence="1" id="KW-0812">Transmembrane</keyword>
<reference evidence="3" key="1">
    <citation type="journal article" date="2022" name="IScience">
        <title>Evolution of zygomycete secretomes and the origins of terrestrial fungal ecologies.</title>
        <authorList>
            <person name="Chang Y."/>
            <person name="Wang Y."/>
            <person name="Mondo S."/>
            <person name="Ahrendt S."/>
            <person name="Andreopoulos W."/>
            <person name="Barry K."/>
            <person name="Beard J."/>
            <person name="Benny G.L."/>
            <person name="Blankenship S."/>
            <person name="Bonito G."/>
            <person name="Cuomo C."/>
            <person name="Desiro A."/>
            <person name="Gervers K.A."/>
            <person name="Hundley H."/>
            <person name="Kuo A."/>
            <person name="LaButti K."/>
            <person name="Lang B.F."/>
            <person name="Lipzen A."/>
            <person name="O'Donnell K."/>
            <person name="Pangilinan J."/>
            <person name="Reynolds N."/>
            <person name="Sandor L."/>
            <person name="Smith M.E."/>
            <person name="Tsang A."/>
            <person name="Grigoriev I.V."/>
            <person name="Stajich J.E."/>
            <person name="Spatafora J.W."/>
        </authorList>
    </citation>
    <scope>NUCLEOTIDE SEQUENCE</scope>
    <source>
        <strain evidence="3">RSA 2281</strain>
    </source>
</reference>
<dbReference type="Gene3D" id="3.80.10.10">
    <property type="entry name" value="Ribonuclease Inhibitor"/>
    <property type="match status" value="1"/>
</dbReference>
<dbReference type="Pfam" id="PF00646">
    <property type="entry name" value="F-box"/>
    <property type="match status" value="1"/>
</dbReference>
<protein>
    <recommendedName>
        <fullName evidence="2">F-box domain-containing protein</fullName>
    </recommendedName>
</protein>
<dbReference type="Proteomes" id="UP001209540">
    <property type="component" value="Unassembled WGS sequence"/>
</dbReference>
<dbReference type="InterPro" id="IPR036047">
    <property type="entry name" value="F-box-like_dom_sf"/>
</dbReference>
<dbReference type="Gene3D" id="1.20.1280.50">
    <property type="match status" value="1"/>
</dbReference>
<evidence type="ECO:0000259" key="2">
    <source>
        <dbReference type="PROSITE" id="PS50181"/>
    </source>
</evidence>
<dbReference type="PANTHER" id="PTHR38926:SF5">
    <property type="entry name" value="F-BOX AND LEUCINE-RICH REPEAT PROTEIN 6"/>
    <property type="match status" value="1"/>
</dbReference>
<dbReference type="PANTHER" id="PTHR38926">
    <property type="entry name" value="F-BOX DOMAIN CONTAINING PROTEIN, EXPRESSED"/>
    <property type="match status" value="1"/>
</dbReference>
<dbReference type="PROSITE" id="PS50181">
    <property type="entry name" value="FBOX"/>
    <property type="match status" value="1"/>
</dbReference>
<keyword evidence="1" id="KW-1133">Transmembrane helix</keyword>
<keyword evidence="1" id="KW-0472">Membrane</keyword>
<accession>A0AAD5JMF8</accession>
<name>A0AAD5JMF8_9FUNG</name>